<dbReference type="AlphaFoldDB" id="A0A8S1LIT3"/>
<gene>
    <name evidence="1" type="ORF">PSON_ATCC_30995.1.T0210185</name>
</gene>
<name>A0A8S1LIT3_9CILI</name>
<comment type="caution">
    <text evidence="1">The sequence shown here is derived from an EMBL/GenBank/DDBJ whole genome shotgun (WGS) entry which is preliminary data.</text>
</comment>
<protein>
    <submittedName>
        <fullName evidence="1">Uncharacterized protein</fullName>
    </submittedName>
</protein>
<reference evidence="1" key="1">
    <citation type="submission" date="2021-01" db="EMBL/GenBank/DDBJ databases">
        <authorList>
            <consortium name="Genoscope - CEA"/>
            <person name="William W."/>
        </authorList>
    </citation>
    <scope>NUCLEOTIDE SEQUENCE</scope>
</reference>
<sequence>MQIPIFLKNSKLEWQFQLCPLKEICFLVIFSLKVFLMEIWLYHLEQKSEGQLIKIEHVHLLQLHIQNQKQFIYLFYRNVQTLYWSVNKILYSSLGSSFFKALLMAIYLIFELKYIQIKKELRELSGLNKNYIIQFKPLDPLLRHHQPFFSIKDFLQNIELKYLNIYQQQEIQQHYHIRRKRPQIYNGNPIIVSFQEIITKKPKKKKMLPLSLPLNIRIDYLFSKRNAMCFQFQ</sequence>
<evidence type="ECO:0000313" key="2">
    <source>
        <dbReference type="Proteomes" id="UP000692954"/>
    </source>
</evidence>
<keyword evidence="2" id="KW-1185">Reference proteome</keyword>
<evidence type="ECO:0000313" key="1">
    <source>
        <dbReference type="EMBL" id="CAD8066205.1"/>
    </source>
</evidence>
<organism evidence="1 2">
    <name type="scientific">Paramecium sonneborni</name>
    <dbReference type="NCBI Taxonomy" id="65129"/>
    <lineage>
        <taxon>Eukaryota</taxon>
        <taxon>Sar</taxon>
        <taxon>Alveolata</taxon>
        <taxon>Ciliophora</taxon>
        <taxon>Intramacronucleata</taxon>
        <taxon>Oligohymenophorea</taxon>
        <taxon>Peniculida</taxon>
        <taxon>Parameciidae</taxon>
        <taxon>Paramecium</taxon>
    </lineage>
</organism>
<proteinExistence type="predicted"/>
<dbReference type="Proteomes" id="UP000692954">
    <property type="component" value="Unassembled WGS sequence"/>
</dbReference>
<accession>A0A8S1LIT3</accession>
<dbReference type="EMBL" id="CAJJDN010000021">
    <property type="protein sequence ID" value="CAD8066205.1"/>
    <property type="molecule type" value="Genomic_DNA"/>
</dbReference>